<comment type="caution">
    <text evidence="2">The sequence shown here is derived from an EMBL/GenBank/DDBJ whole genome shotgun (WGS) entry which is preliminary data.</text>
</comment>
<organism evidence="2 3">
    <name type="scientific">Phytophthora megakarya</name>
    <dbReference type="NCBI Taxonomy" id="4795"/>
    <lineage>
        <taxon>Eukaryota</taxon>
        <taxon>Sar</taxon>
        <taxon>Stramenopiles</taxon>
        <taxon>Oomycota</taxon>
        <taxon>Peronosporomycetes</taxon>
        <taxon>Peronosporales</taxon>
        <taxon>Peronosporaceae</taxon>
        <taxon>Phytophthora</taxon>
    </lineage>
</organism>
<evidence type="ECO:0000256" key="1">
    <source>
        <dbReference type="SAM" id="MobiDB-lite"/>
    </source>
</evidence>
<reference evidence="3" key="1">
    <citation type="submission" date="2017-03" db="EMBL/GenBank/DDBJ databases">
        <title>Phytopthora megakarya and P. palmivora, two closely related causual agents of cacao black pod achieved similar genome size and gene model numbers by different mechanisms.</title>
        <authorList>
            <person name="Ali S."/>
            <person name="Shao J."/>
            <person name="Larry D.J."/>
            <person name="Kronmiller B."/>
            <person name="Shen D."/>
            <person name="Strem M.D."/>
            <person name="Melnick R.L."/>
            <person name="Guiltinan M.J."/>
            <person name="Tyler B.M."/>
            <person name="Meinhardt L.W."/>
            <person name="Bailey B.A."/>
        </authorList>
    </citation>
    <scope>NUCLEOTIDE SEQUENCE [LARGE SCALE GENOMIC DNA]</scope>
    <source>
        <strain evidence="3">zdho120</strain>
    </source>
</reference>
<name>A0A225UPU3_9STRA</name>
<dbReference type="STRING" id="4795.A0A225UPU3"/>
<dbReference type="Proteomes" id="UP000198211">
    <property type="component" value="Unassembled WGS sequence"/>
</dbReference>
<protein>
    <submittedName>
        <fullName evidence="2">Uncharacterized protein</fullName>
    </submittedName>
</protein>
<dbReference type="OrthoDB" id="108134at2759"/>
<gene>
    <name evidence="2" type="ORF">PHMEG_00035147</name>
</gene>
<evidence type="ECO:0000313" key="3">
    <source>
        <dbReference type="Proteomes" id="UP000198211"/>
    </source>
</evidence>
<feature type="region of interest" description="Disordered" evidence="1">
    <location>
        <begin position="124"/>
        <end position="178"/>
    </location>
</feature>
<sequence>MTASRVTMAFSKRIMNRNTSHCRTRSKMSSPNWTVNSLWLLMSELSSRLASSATRTISRLEKAKQAKGFDADKLMTFVHENQGSIRGRWTCLRHLLRHFERGTQPPAGWKTWLTVEAADKPYRAMPPFPNVPDHDSEASDDEEIVVSDGDDVPDQESNSKSEENPPAASLPSELLFLM</sequence>
<proteinExistence type="predicted"/>
<accession>A0A225UPU3</accession>
<keyword evidence="3" id="KW-1185">Reference proteome</keyword>
<evidence type="ECO:0000313" key="2">
    <source>
        <dbReference type="EMBL" id="OWY94980.1"/>
    </source>
</evidence>
<dbReference type="AlphaFoldDB" id="A0A225UPU3"/>
<dbReference type="EMBL" id="NBNE01013579">
    <property type="protein sequence ID" value="OWY94980.1"/>
    <property type="molecule type" value="Genomic_DNA"/>
</dbReference>
<feature type="compositionally biased region" description="Acidic residues" evidence="1">
    <location>
        <begin position="138"/>
        <end position="154"/>
    </location>
</feature>